<feature type="region of interest" description="Disordered" evidence="17">
    <location>
        <begin position="38"/>
        <end position="66"/>
    </location>
</feature>
<gene>
    <name evidence="18" type="primary">ngrn</name>
</gene>
<evidence type="ECO:0000256" key="11">
    <source>
        <dbReference type="ARBA" id="ARBA00022782"/>
    </source>
</evidence>
<evidence type="ECO:0000256" key="12">
    <source>
        <dbReference type="ARBA" id="ARBA00023128"/>
    </source>
</evidence>
<proteinExistence type="inferred from homology"/>
<evidence type="ECO:0000256" key="6">
    <source>
        <dbReference type="ARBA" id="ARBA00011308"/>
    </source>
</evidence>
<keyword evidence="13" id="KW-0472">Membrane</keyword>
<dbReference type="AlphaFoldDB" id="A0A8D3DH95"/>
<evidence type="ECO:0000256" key="15">
    <source>
        <dbReference type="ARBA" id="ARBA00023242"/>
    </source>
</evidence>
<keyword evidence="12" id="KW-0496">Mitochondrion</keyword>
<reference evidence="18" key="1">
    <citation type="submission" date="2023-05" db="EMBL/GenBank/DDBJ databases">
        <title>High-quality long-read genome of Scophthalmus maximus.</title>
        <authorList>
            <person name="Lien S."/>
            <person name="Martinez P."/>
        </authorList>
    </citation>
    <scope>NUCLEOTIDE SEQUENCE [LARGE SCALE GENOMIC DNA]</scope>
</reference>
<dbReference type="Pfam" id="PF06413">
    <property type="entry name" value="Neugrin"/>
    <property type="match status" value="1"/>
</dbReference>
<evidence type="ECO:0000256" key="4">
    <source>
        <dbReference type="ARBA" id="ARBA00004613"/>
    </source>
</evidence>
<name>A0A8D3DH95_SCOMX</name>
<dbReference type="InterPro" id="IPR010487">
    <property type="entry name" value="NGRN/Rrg9"/>
</dbReference>
<dbReference type="Proteomes" id="UP000694558">
    <property type="component" value="Chromosome 11"/>
</dbReference>
<accession>A0A8D3DH95</accession>
<evidence type="ECO:0000256" key="5">
    <source>
        <dbReference type="ARBA" id="ARBA00008082"/>
    </source>
</evidence>
<comment type="function">
    <text evidence="1">Plays an essential role in mitochondrial ribosome biogenesis. As a component of a functional protein-RNA module, consisting of RCC1L, NGRN, RPUSD3, RPUSD4, TRUB2, FASTKD2 and 16S mitochondrial ribosomal RNA (16S mt-rRNA), controls 16S mt-rRNA abundance and is required for intra-mitochondrial translation of core subunits of the oxidative phosphorylation system.</text>
</comment>
<dbReference type="GO" id="GO:0005634">
    <property type="term" value="C:nucleus"/>
    <property type="evidence" value="ECO:0007669"/>
    <property type="project" value="UniProtKB-SubCell"/>
</dbReference>
<evidence type="ECO:0000256" key="17">
    <source>
        <dbReference type="SAM" id="MobiDB-lite"/>
    </source>
</evidence>
<evidence type="ECO:0000256" key="3">
    <source>
        <dbReference type="ARBA" id="ARBA00004325"/>
    </source>
</evidence>
<evidence type="ECO:0000256" key="1">
    <source>
        <dbReference type="ARBA" id="ARBA00003783"/>
    </source>
</evidence>
<dbReference type="PANTHER" id="PTHR13475">
    <property type="entry name" value="NEUGRIN"/>
    <property type="match status" value="1"/>
</dbReference>
<reference evidence="18" key="2">
    <citation type="submission" date="2025-08" db="UniProtKB">
        <authorList>
            <consortium name="Ensembl"/>
        </authorList>
    </citation>
    <scope>IDENTIFICATION</scope>
</reference>
<evidence type="ECO:0000256" key="16">
    <source>
        <dbReference type="ARBA" id="ARBA00029657"/>
    </source>
</evidence>
<dbReference type="GeneTree" id="ENSGT00390000014472"/>
<dbReference type="GO" id="GO:0030154">
    <property type="term" value="P:cell differentiation"/>
    <property type="evidence" value="ECO:0007669"/>
    <property type="project" value="UniProtKB-KW"/>
</dbReference>
<evidence type="ECO:0000313" key="19">
    <source>
        <dbReference type="Proteomes" id="UP000694558"/>
    </source>
</evidence>
<keyword evidence="8" id="KW-0217">Developmental protein</keyword>
<evidence type="ECO:0000256" key="13">
    <source>
        <dbReference type="ARBA" id="ARBA00023136"/>
    </source>
</evidence>
<keyword evidence="14" id="KW-0325">Glycoprotein</keyword>
<comment type="similarity">
    <text evidence="5">Belongs to the neugrin family.</text>
</comment>
<evidence type="ECO:0000256" key="7">
    <source>
        <dbReference type="ARBA" id="ARBA00016593"/>
    </source>
</evidence>
<evidence type="ECO:0000256" key="2">
    <source>
        <dbReference type="ARBA" id="ARBA00004123"/>
    </source>
</evidence>
<feature type="compositionally biased region" description="Low complexity" evidence="17">
    <location>
        <begin position="241"/>
        <end position="257"/>
    </location>
</feature>
<comment type="subcellular location">
    <subcellularLocation>
        <location evidence="3">Mitochondrion membrane</location>
    </subcellularLocation>
    <subcellularLocation>
        <location evidence="2">Nucleus</location>
    </subcellularLocation>
    <subcellularLocation>
        <location evidence="4">Secreted</location>
    </subcellularLocation>
</comment>
<keyword evidence="15" id="KW-0539">Nucleus</keyword>
<keyword evidence="9" id="KW-0964">Secreted</keyword>
<feature type="compositionally biased region" description="Basic and acidic residues" evidence="17">
    <location>
        <begin position="41"/>
        <end position="52"/>
    </location>
</feature>
<dbReference type="GO" id="GO:0031966">
    <property type="term" value="C:mitochondrial membrane"/>
    <property type="evidence" value="ECO:0007669"/>
    <property type="project" value="UniProtKB-SubCell"/>
</dbReference>
<dbReference type="GO" id="GO:0005576">
    <property type="term" value="C:extracellular region"/>
    <property type="evidence" value="ECO:0007669"/>
    <property type="project" value="UniProtKB-SubCell"/>
</dbReference>
<evidence type="ECO:0000313" key="18">
    <source>
        <dbReference type="Ensembl" id="ENSSMAP00000058904.1"/>
    </source>
</evidence>
<keyword evidence="10" id="KW-0732">Signal</keyword>
<dbReference type="Ensembl" id="ENSSMAT00000084057.1">
    <property type="protein sequence ID" value="ENSSMAP00000058904.1"/>
    <property type="gene ID" value="ENSSMAG00000026491.1"/>
</dbReference>
<evidence type="ECO:0000256" key="14">
    <source>
        <dbReference type="ARBA" id="ARBA00023180"/>
    </source>
</evidence>
<keyword evidence="11" id="KW-0221">Differentiation</keyword>
<evidence type="ECO:0000256" key="8">
    <source>
        <dbReference type="ARBA" id="ARBA00022473"/>
    </source>
</evidence>
<feature type="region of interest" description="Disordered" evidence="17">
    <location>
        <begin position="239"/>
        <end position="264"/>
    </location>
</feature>
<sequence length="312" mass="33844">MARPLQVLSLLSRLGLSPTPATNSCRFASRGPVPWISQRHVRSDRAAGHSDEMSGEDSGGYPEDAEDKLQGLVDEGRKRQKTVKYHMLRRQMTPTGAPQRKLTWNAMQQIRYLKQEQPEEWTVERLAEGFSVSPDVILRVLRSRFIPAPQRKVKQDAKVMAGLSQQLLPSGGRSGQDRLKLSGSNTAALLPSGKGGGALISATDQTVMIRGEGSGSLTKSPAPVTVLPSQLTAGIRKDATVTDTSTEESPTSTNPTEYDTEEESWDGLVFTEEQLEEYMAIEKPAPVVQVVLAVACTDVQLGGTCGEAPECI</sequence>
<comment type="subunit">
    <text evidence="6">Forms a regulatory protein-RNA complex, consisting of RCC1L, NGRN, RPUSD3, RPUSD4, TRUB2, FASTKD2 and 16S mt-rRNA. Interacts with 16S mt-rRNA; this interaction is direct.</text>
</comment>
<protein>
    <recommendedName>
        <fullName evidence="7">Neugrin</fullName>
    </recommendedName>
    <alternativeName>
        <fullName evidence="16">Neurite outgrowth-associated protein</fullName>
    </alternativeName>
</protein>
<evidence type="ECO:0000256" key="10">
    <source>
        <dbReference type="ARBA" id="ARBA00022729"/>
    </source>
</evidence>
<dbReference type="PANTHER" id="PTHR13475:SF4">
    <property type="entry name" value="NEUGRIN"/>
    <property type="match status" value="1"/>
</dbReference>
<evidence type="ECO:0000256" key="9">
    <source>
        <dbReference type="ARBA" id="ARBA00022525"/>
    </source>
</evidence>
<organism evidence="18 19">
    <name type="scientific">Scophthalmus maximus</name>
    <name type="common">Turbot</name>
    <name type="synonym">Psetta maxima</name>
    <dbReference type="NCBI Taxonomy" id="52904"/>
    <lineage>
        <taxon>Eukaryota</taxon>
        <taxon>Metazoa</taxon>
        <taxon>Chordata</taxon>
        <taxon>Craniata</taxon>
        <taxon>Vertebrata</taxon>
        <taxon>Euteleostomi</taxon>
        <taxon>Actinopterygii</taxon>
        <taxon>Neopterygii</taxon>
        <taxon>Teleostei</taxon>
        <taxon>Neoteleostei</taxon>
        <taxon>Acanthomorphata</taxon>
        <taxon>Carangaria</taxon>
        <taxon>Pleuronectiformes</taxon>
        <taxon>Pleuronectoidei</taxon>
        <taxon>Scophthalmidae</taxon>
        <taxon>Scophthalmus</taxon>
    </lineage>
</organism>